<dbReference type="InterPro" id="IPR006439">
    <property type="entry name" value="HAD-SF_hydro_IA"/>
</dbReference>
<dbReference type="GO" id="GO:0044281">
    <property type="term" value="P:small molecule metabolic process"/>
    <property type="evidence" value="ECO:0007669"/>
    <property type="project" value="UniProtKB-ARBA"/>
</dbReference>
<dbReference type="Gene3D" id="1.20.120.710">
    <property type="entry name" value="Haloacid dehalogenase hydrolase-like domain"/>
    <property type="match status" value="1"/>
</dbReference>
<keyword evidence="5" id="KW-1185">Reference proteome</keyword>
<dbReference type="SUPFAM" id="SSF56784">
    <property type="entry name" value="HAD-like"/>
    <property type="match status" value="1"/>
</dbReference>
<name>A0A7X6HX68_9ACTN</name>
<dbReference type="GO" id="GO:0016787">
    <property type="term" value="F:hydrolase activity"/>
    <property type="evidence" value="ECO:0007669"/>
    <property type="project" value="UniProtKB-KW"/>
</dbReference>
<evidence type="ECO:0000256" key="1">
    <source>
        <dbReference type="ARBA" id="ARBA00001946"/>
    </source>
</evidence>
<dbReference type="NCBIfam" id="TIGR01662">
    <property type="entry name" value="HAD-SF-IIIA"/>
    <property type="match status" value="1"/>
</dbReference>
<reference evidence="4 5" key="1">
    <citation type="submission" date="2020-03" db="EMBL/GenBank/DDBJ databases">
        <title>Draft genome of Streptomyces sp. ventii, isolated from the Axial Seamount in the Pacific Ocean, and resequencing of the two type strains Streptomyces lonarensis strain NCL 716 and Streptomyces bohaiensis strain 11A07.</title>
        <authorList>
            <person name="Loughran R.M."/>
            <person name="Pfannmuller K.M."/>
            <person name="Wasson B.J."/>
            <person name="Deadmond M.C."/>
            <person name="Paddock B.E."/>
            <person name="Koyack M.J."/>
            <person name="Gallegos D.A."/>
            <person name="Mitchell E.A."/>
            <person name="Ushijima B."/>
            <person name="Saw J.H."/>
            <person name="Mcphail K.L."/>
            <person name="Videau P."/>
        </authorList>
    </citation>
    <scope>NUCLEOTIDE SEQUENCE [LARGE SCALE GENOMIC DNA]</scope>
    <source>
        <strain evidence="4 5">NCL716</strain>
    </source>
</reference>
<comment type="cofactor">
    <cofactor evidence="1">
        <name>Mg(2+)</name>
        <dbReference type="ChEBI" id="CHEBI:18420"/>
    </cofactor>
</comment>
<sequence>MIHPNQAHVLPPTVTTVLFDIDNTLIPTHQVWQRALADIAADLAGNHLAVTAADIVSSYTRTSATLWGDYDRALAPLGSHTAARKYVWQLALQQVGIDMPERELTAHAADFAERQLCGLKPDLATSDSLRRLARTVQLGVITNGDTDQQHAKLVHSGLAHHFRTVVCALGNSRRKPDPAPFQQACAEMAVRPEQCLYVGDEWATDVVGARNVGMHPVWISPAGEQPPVGAPPTARFSDLASCLAALCDHATNSPHRRAEPT</sequence>
<dbReference type="InterPro" id="IPR051400">
    <property type="entry name" value="HAD-like_hydrolase"/>
</dbReference>
<dbReference type="SFLD" id="SFLDS00003">
    <property type="entry name" value="Haloacid_Dehalogenase"/>
    <property type="match status" value="1"/>
</dbReference>
<keyword evidence="3" id="KW-0460">Magnesium</keyword>
<dbReference type="InterPro" id="IPR023214">
    <property type="entry name" value="HAD_sf"/>
</dbReference>
<dbReference type="SFLD" id="SFLDG01129">
    <property type="entry name" value="C1.5:_HAD__Beta-PGM__Phosphata"/>
    <property type="match status" value="1"/>
</dbReference>
<evidence type="ECO:0000313" key="4">
    <source>
        <dbReference type="EMBL" id="NJQ04020.1"/>
    </source>
</evidence>
<protein>
    <submittedName>
        <fullName evidence="4">HAD family hydrolase</fullName>
    </submittedName>
</protein>
<dbReference type="NCBIfam" id="TIGR01549">
    <property type="entry name" value="HAD-SF-IA-v1"/>
    <property type="match status" value="1"/>
</dbReference>
<dbReference type="Proteomes" id="UP000578686">
    <property type="component" value="Unassembled WGS sequence"/>
</dbReference>
<evidence type="ECO:0000256" key="3">
    <source>
        <dbReference type="ARBA" id="ARBA00022842"/>
    </source>
</evidence>
<evidence type="ECO:0000256" key="2">
    <source>
        <dbReference type="ARBA" id="ARBA00022801"/>
    </source>
</evidence>
<proteinExistence type="predicted"/>
<accession>A0A7X6HX68</accession>
<dbReference type="Pfam" id="PF00702">
    <property type="entry name" value="Hydrolase"/>
    <property type="match status" value="1"/>
</dbReference>
<dbReference type="PANTHER" id="PTHR46470">
    <property type="entry name" value="N-ACYLNEURAMINATE-9-PHOSPHATASE"/>
    <property type="match status" value="1"/>
</dbReference>
<dbReference type="EMBL" id="JAAVJD010000001">
    <property type="protein sequence ID" value="NJQ04020.1"/>
    <property type="molecule type" value="Genomic_DNA"/>
</dbReference>
<dbReference type="NCBIfam" id="TIGR01509">
    <property type="entry name" value="HAD-SF-IA-v3"/>
    <property type="match status" value="1"/>
</dbReference>
<gene>
    <name evidence="4" type="ORF">HCN56_00100</name>
</gene>
<dbReference type="RefSeq" id="WP_167967325.1">
    <property type="nucleotide sequence ID" value="NZ_BHZG01000009.1"/>
</dbReference>
<evidence type="ECO:0000313" key="5">
    <source>
        <dbReference type="Proteomes" id="UP000578686"/>
    </source>
</evidence>
<dbReference type="Gene3D" id="3.40.50.1000">
    <property type="entry name" value="HAD superfamily/HAD-like"/>
    <property type="match status" value="1"/>
</dbReference>
<dbReference type="InterPro" id="IPR006549">
    <property type="entry name" value="HAD-SF_hydro_IIIA"/>
</dbReference>
<dbReference type="InterPro" id="IPR036412">
    <property type="entry name" value="HAD-like_sf"/>
</dbReference>
<comment type="caution">
    <text evidence="4">The sequence shown here is derived from an EMBL/GenBank/DDBJ whole genome shotgun (WGS) entry which is preliminary data.</text>
</comment>
<dbReference type="AlphaFoldDB" id="A0A7X6HX68"/>
<organism evidence="4 5">
    <name type="scientific">Streptomyces lonarensis</name>
    <dbReference type="NCBI Taxonomy" id="700599"/>
    <lineage>
        <taxon>Bacteria</taxon>
        <taxon>Bacillati</taxon>
        <taxon>Actinomycetota</taxon>
        <taxon>Actinomycetes</taxon>
        <taxon>Kitasatosporales</taxon>
        <taxon>Streptomycetaceae</taxon>
        <taxon>Streptomyces</taxon>
    </lineage>
</organism>
<keyword evidence="2 4" id="KW-0378">Hydrolase</keyword>